<accession>A0A9N9SXX8</accession>
<evidence type="ECO:0000313" key="2">
    <source>
        <dbReference type="Proteomes" id="UP001153709"/>
    </source>
</evidence>
<name>A0A9N9SXX8_DIABA</name>
<organism evidence="1 2">
    <name type="scientific">Diabrotica balteata</name>
    <name type="common">Banded cucumber beetle</name>
    <dbReference type="NCBI Taxonomy" id="107213"/>
    <lineage>
        <taxon>Eukaryota</taxon>
        <taxon>Metazoa</taxon>
        <taxon>Ecdysozoa</taxon>
        <taxon>Arthropoda</taxon>
        <taxon>Hexapoda</taxon>
        <taxon>Insecta</taxon>
        <taxon>Pterygota</taxon>
        <taxon>Neoptera</taxon>
        <taxon>Endopterygota</taxon>
        <taxon>Coleoptera</taxon>
        <taxon>Polyphaga</taxon>
        <taxon>Cucujiformia</taxon>
        <taxon>Chrysomeloidea</taxon>
        <taxon>Chrysomelidae</taxon>
        <taxon>Galerucinae</taxon>
        <taxon>Diabroticina</taxon>
        <taxon>Diabroticites</taxon>
        <taxon>Diabrotica</taxon>
    </lineage>
</organism>
<keyword evidence="2" id="KW-1185">Reference proteome</keyword>
<proteinExistence type="predicted"/>
<sequence length="98" mass="10897">MFSRRLRNDVETPLYYVSVLKTSNTALKRSHVCACFPLKRCGSKAAPIAPIAFSCPKFLGGYDIRGLLRYLLSQLSRAASVSGLPIRDFGFLSSYSSW</sequence>
<dbReference type="Proteomes" id="UP001153709">
    <property type="component" value="Chromosome 3"/>
</dbReference>
<protein>
    <submittedName>
        <fullName evidence="1">Uncharacterized protein</fullName>
    </submittedName>
</protein>
<gene>
    <name evidence="1" type="ORF">DIABBA_LOCUS5205</name>
</gene>
<reference evidence="1" key="1">
    <citation type="submission" date="2022-01" db="EMBL/GenBank/DDBJ databases">
        <authorList>
            <person name="King R."/>
        </authorList>
    </citation>
    <scope>NUCLEOTIDE SEQUENCE</scope>
</reference>
<dbReference type="AlphaFoldDB" id="A0A9N9SXX8"/>
<evidence type="ECO:0000313" key="1">
    <source>
        <dbReference type="EMBL" id="CAG9831631.1"/>
    </source>
</evidence>
<dbReference type="EMBL" id="OU898278">
    <property type="protein sequence ID" value="CAG9831631.1"/>
    <property type="molecule type" value="Genomic_DNA"/>
</dbReference>